<dbReference type="Pfam" id="PF00126">
    <property type="entry name" value="HTH_1"/>
    <property type="match status" value="1"/>
</dbReference>
<dbReference type="PANTHER" id="PTHR30537">
    <property type="entry name" value="HTH-TYPE TRANSCRIPTIONAL REGULATOR"/>
    <property type="match status" value="1"/>
</dbReference>
<dbReference type="Pfam" id="PF03466">
    <property type="entry name" value="LysR_substrate"/>
    <property type="match status" value="1"/>
</dbReference>
<dbReference type="AlphaFoldDB" id="A0A1G9ESV3"/>
<name>A0A1G9ESV3_9PROT</name>
<accession>A0A1G9ESV3</accession>
<keyword evidence="3 6" id="KW-0238">DNA-binding</keyword>
<dbReference type="SUPFAM" id="SSF46785">
    <property type="entry name" value="Winged helix' DNA-binding domain"/>
    <property type="match status" value="1"/>
</dbReference>
<sequence>MDTLRSIESFVKAVQAGSIAAGARLQGITAAAASQNIQRLEKSLGTRLLVRTTRKLAMTESGELYYAEVQHLVEELARAQSAVTEFHGQPQGRLRIGASVAFGRHVLMPLIPAFTRSFPKVSIEIVLSDSNLDHVTEEIDVSIRFKEQLEPGLVARKIATVPVLYCASPDYLQRKGVPQVPEELSAHTCLMYRVPVDGRLFGWAFERNGIRYAPVIKPGIVCNDIDSLRCLAVEGAGITRLAAFVARDDLETGALVALFQAGPVSDTQAGHSVQSESVPLEFYACFRDKHAVTNKVRALMDYLVSAIPQTW</sequence>
<keyword evidence="4" id="KW-0804">Transcription</keyword>
<dbReference type="InterPro" id="IPR036388">
    <property type="entry name" value="WH-like_DNA-bd_sf"/>
</dbReference>
<dbReference type="Proteomes" id="UP000198629">
    <property type="component" value="Unassembled WGS sequence"/>
</dbReference>
<evidence type="ECO:0000256" key="4">
    <source>
        <dbReference type="ARBA" id="ARBA00023163"/>
    </source>
</evidence>
<dbReference type="GO" id="GO:0003700">
    <property type="term" value="F:DNA-binding transcription factor activity"/>
    <property type="evidence" value="ECO:0007669"/>
    <property type="project" value="InterPro"/>
</dbReference>
<dbReference type="InterPro" id="IPR036390">
    <property type="entry name" value="WH_DNA-bd_sf"/>
</dbReference>
<dbReference type="FunFam" id="1.10.10.10:FF:000001">
    <property type="entry name" value="LysR family transcriptional regulator"/>
    <property type="match status" value="1"/>
</dbReference>
<dbReference type="STRING" id="492660.SAMN05192566_2436"/>
<dbReference type="Gene3D" id="3.40.190.290">
    <property type="match status" value="1"/>
</dbReference>
<dbReference type="Gene3D" id="1.10.10.10">
    <property type="entry name" value="Winged helix-like DNA-binding domain superfamily/Winged helix DNA-binding domain"/>
    <property type="match status" value="1"/>
</dbReference>
<dbReference type="InterPro" id="IPR058163">
    <property type="entry name" value="LysR-type_TF_proteobact-type"/>
</dbReference>
<dbReference type="PANTHER" id="PTHR30537:SF17">
    <property type="entry name" value="LYSR-FAMILY REGULATORY PROTEIN"/>
    <property type="match status" value="1"/>
</dbReference>
<evidence type="ECO:0000256" key="2">
    <source>
        <dbReference type="ARBA" id="ARBA00023015"/>
    </source>
</evidence>
<proteinExistence type="inferred from homology"/>
<dbReference type="RefSeq" id="WP_091472430.1">
    <property type="nucleotide sequence ID" value="NZ_FNFX01000005.1"/>
</dbReference>
<keyword evidence="2" id="KW-0805">Transcription regulation</keyword>
<feature type="domain" description="HTH lysR-type" evidence="5">
    <location>
        <begin position="1"/>
        <end position="59"/>
    </location>
</feature>
<gene>
    <name evidence="6" type="ORF">SAMN05192566_2436</name>
</gene>
<reference evidence="7" key="1">
    <citation type="submission" date="2016-10" db="EMBL/GenBank/DDBJ databases">
        <authorList>
            <person name="Varghese N."/>
            <person name="Submissions S."/>
        </authorList>
    </citation>
    <scope>NUCLEOTIDE SEQUENCE [LARGE SCALE GENOMIC DNA]</scope>
    <source>
        <strain evidence="7">CBMB127</strain>
    </source>
</reference>
<organism evidence="6 7">
    <name type="scientific">Methylophilus rhizosphaerae</name>
    <dbReference type="NCBI Taxonomy" id="492660"/>
    <lineage>
        <taxon>Bacteria</taxon>
        <taxon>Pseudomonadati</taxon>
        <taxon>Pseudomonadota</taxon>
        <taxon>Betaproteobacteria</taxon>
        <taxon>Nitrosomonadales</taxon>
        <taxon>Methylophilaceae</taxon>
        <taxon>Methylophilus</taxon>
    </lineage>
</organism>
<comment type="similarity">
    <text evidence="1">Belongs to the LysR transcriptional regulatory family.</text>
</comment>
<keyword evidence="7" id="KW-1185">Reference proteome</keyword>
<dbReference type="SUPFAM" id="SSF53850">
    <property type="entry name" value="Periplasmic binding protein-like II"/>
    <property type="match status" value="1"/>
</dbReference>
<evidence type="ECO:0000313" key="7">
    <source>
        <dbReference type="Proteomes" id="UP000198629"/>
    </source>
</evidence>
<evidence type="ECO:0000259" key="5">
    <source>
        <dbReference type="PROSITE" id="PS50931"/>
    </source>
</evidence>
<evidence type="ECO:0000256" key="1">
    <source>
        <dbReference type="ARBA" id="ARBA00009437"/>
    </source>
</evidence>
<protein>
    <submittedName>
        <fullName evidence="6">DNA-binding transcriptional regulator, LysR family</fullName>
    </submittedName>
</protein>
<dbReference type="CDD" id="cd08422">
    <property type="entry name" value="PBP2_CrgA_like"/>
    <property type="match status" value="1"/>
</dbReference>
<dbReference type="EMBL" id="FNFX01000005">
    <property type="protein sequence ID" value="SDK79184.1"/>
    <property type="molecule type" value="Genomic_DNA"/>
</dbReference>
<evidence type="ECO:0000313" key="6">
    <source>
        <dbReference type="EMBL" id="SDK79184.1"/>
    </source>
</evidence>
<dbReference type="GO" id="GO:0006351">
    <property type="term" value="P:DNA-templated transcription"/>
    <property type="evidence" value="ECO:0007669"/>
    <property type="project" value="TreeGrafter"/>
</dbReference>
<dbReference type="InterPro" id="IPR000847">
    <property type="entry name" value="LysR_HTH_N"/>
</dbReference>
<dbReference type="PROSITE" id="PS50931">
    <property type="entry name" value="HTH_LYSR"/>
    <property type="match status" value="1"/>
</dbReference>
<dbReference type="InterPro" id="IPR005119">
    <property type="entry name" value="LysR_subst-bd"/>
</dbReference>
<dbReference type="OrthoDB" id="8705920at2"/>
<dbReference type="GO" id="GO:0043565">
    <property type="term" value="F:sequence-specific DNA binding"/>
    <property type="evidence" value="ECO:0007669"/>
    <property type="project" value="TreeGrafter"/>
</dbReference>
<evidence type="ECO:0000256" key="3">
    <source>
        <dbReference type="ARBA" id="ARBA00023125"/>
    </source>
</evidence>